<keyword evidence="3" id="KW-1185">Reference proteome</keyword>
<evidence type="ECO:0000256" key="1">
    <source>
        <dbReference type="SAM" id="MobiDB-lite"/>
    </source>
</evidence>
<feature type="compositionally biased region" description="Polar residues" evidence="1">
    <location>
        <begin position="323"/>
        <end position="341"/>
    </location>
</feature>
<reference evidence="2 3" key="1">
    <citation type="submission" date="2022-05" db="EMBL/GenBank/DDBJ databases">
        <authorList>
            <consortium name="Genoscope - CEA"/>
            <person name="William W."/>
        </authorList>
    </citation>
    <scope>NUCLEOTIDE SEQUENCE [LARGE SCALE GENOMIC DNA]</scope>
</reference>
<dbReference type="AlphaFoldDB" id="A0AAU9XMB8"/>
<name>A0AAU9XMB8_9CNID</name>
<feature type="region of interest" description="Disordered" evidence="1">
    <location>
        <begin position="412"/>
        <end position="441"/>
    </location>
</feature>
<gene>
    <name evidence="2" type="ORF">PMEA_00026537</name>
</gene>
<dbReference type="PANTHER" id="PTHR34754">
    <property type="entry name" value="COILED-COIL DOMAIN-CONTAINING PROTEIN 60"/>
    <property type="match status" value="1"/>
</dbReference>
<proteinExistence type="predicted"/>
<protein>
    <submittedName>
        <fullName evidence="2">Uncharacterized protein</fullName>
    </submittedName>
</protein>
<dbReference type="Proteomes" id="UP001159428">
    <property type="component" value="Unassembled WGS sequence"/>
</dbReference>
<organism evidence="2 3">
    <name type="scientific">Pocillopora meandrina</name>
    <dbReference type="NCBI Taxonomy" id="46732"/>
    <lineage>
        <taxon>Eukaryota</taxon>
        <taxon>Metazoa</taxon>
        <taxon>Cnidaria</taxon>
        <taxon>Anthozoa</taxon>
        <taxon>Hexacorallia</taxon>
        <taxon>Scleractinia</taxon>
        <taxon>Astrocoeniina</taxon>
        <taxon>Pocilloporidae</taxon>
        <taxon>Pocillopora</taxon>
    </lineage>
</organism>
<feature type="compositionally biased region" description="Basic residues" evidence="1">
    <location>
        <begin position="505"/>
        <end position="514"/>
    </location>
</feature>
<dbReference type="PANTHER" id="PTHR34754:SF1">
    <property type="entry name" value="COILED-COIL DOMAIN-CONTAINING PROTEIN 60"/>
    <property type="match status" value="1"/>
</dbReference>
<evidence type="ECO:0000313" key="2">
    <source>
        <dbReference type="EMBL" id="CAH3152114.1"/>
    </source>
</evidence>
<comment type="caution">
    <text evidence="2">The sequence shown here is derived from an EMBL/GenBank/DDBJ whole genome shotgun (WGS) entry which is preliminary data.</text>
</comment>
<dbReference type="Pfam" id="PF15769">
    <property type="entry name" value="DUF4698"/>
    <property type="match status" value="1"/>
</dbReference>
<evidence type="ECO:0000313" key="3">
    <source>
        <dbReference type="Proteomes" id="UP001159428"/>
    </source>
</evidence>
<dbReference type="EMBL" id="CALNXJ010000050">
    <property type="protein sequence ID" value="CAH3152114.1"/>
    <property type="molecule type" value="Genomic_DNA"/>
</dbReference>
<dbReference type="InterPro" id="IPR031526">
    <property type="entry name" value="DUF4698"/>
</dbReference>
<feature type="region of interest" description="Disordered" evidence="1">
    <location>
        <begin position="492"/>
        <end position="519"/>
    </location>
</feature>
<accession>A0AAU9XMB8</accession>
<feature type="region of interest" description="Disordered" evidence="1">
    <location>
        <begin position="124"/>
        <end position="146"/>
    </location>
</feature>
<feature type="region of interest" description="Disordered" evidence="1">
    <location>
        <begin position="312"/>
        <end position="342"/>
    </location>
</feature>
<sequence>MVGLQKTENQIYADIVRSLKQNFRSEPQMSLTQSDRKVRIRTNRYYKSELTEDHWKDKYNRHVKQRLCGFYTPAHLPYASVGDVCLDIRDLVLDTVGIDQSSEKVSKQQILSILITLSCRVRKRKKQTQRVPPKRHKSDVSKKRKSLSLQDQAGLCEIKERLCQSRDRLAAVRAGQSFEECLNKKNIMSTVVDVMKGPQGQLLMTEPSNVSPNKTKKMMNKLRSFDGTDTLGVGEELIAAFPSEIKSEHEEEVIDQRDVQHDRYVRNFSGKLRSLHTLLCYVYNLRTKDLRTKVPLSKDFIRTLKIAISTDQKGKPLRHTRNMTHVQPQSRGPQRSSTDATVSRMDHDHQLSPQMNTRASFFCDSPSSIFRPGIAGSGRTESRASVFGRKLRFFFYTSDKIDTWEDLLEAGDKPSSQSQAPAWPGAIRGGQAGEQGAKSQGTRASFINSVKMVYGGVRVRRPGGMLQVIQNGAAQASDAKDQLPIWHQVASAEKNAKENGPKGQFPKRRLKKSSSKSENSLCDTIREGFEKIQARSAERVRKKLTEINRNEKHSFISKVQAVDPSSVFPVDLQRVRQAGSEIIQDYDKEDVKSAPWYEDLENEAKELGVASEAEVIILLNKLYPFAVDDITTLPFVQAKLCLIVQSLPIYELCPLTTLEALKFLLAKILNCSSGTFNEWMNQRKLLPEDKVT</sequence>